<proteinExistence type="predicted"/>
<dbReference type="RefSeq" id="WP_155701569.1">
    <property type="nucleotide sequence ID" value="NZ_CP034235.1"/>
</dbReference>
<dbReference type="Pfam" id="PF26595">
    <property type="entry name" value="A_ENA"/>
    <property type="match status" value="1"/>
</dbReference>
<dbReference type="Proteomes" id="UP000426246">
    <property type="component" value="Chromosome"/>
</dbReference>
<dbReference type="KEGG" id="ppsc:EHS13_17220"/>
<dbReference type="AlphaFoldDB" id="A0A6B8RJ58"/>
<accession>A0A6B8RJ58</accession>
<dbReference type="OrthoDB" id="2939962at2"/>
<dbReference type="InterPro" id="IPR058705">
    <property type="entry name" value="A_ENA"/>
</dbReference>
<dbReference type="EMBL" id="CP034235">
    <property type="protein sequence ID" value="QGQ96501.1"/>
    <property type="molecule type" value="Genomic_DNA"/>
</dbReference>
<organism evidence="1 2">
    <name type="scientific">Paenibacillus psychroresistens</name>
    <dbReference type="NCBI Taxonomy" id="1778678"/>
    <lineage>
        <taxon>Bacteria</taxon>
        <taxon>Bacillati</taxon>
        <taxon>Bacillota</taxon>
        <taxon>Bacilli</taxon>
        <taxon>Bacillales</taxon>
        <taxon>Paenibacillaceae</taxon>
        <taxon>Paenibacillus</taxon>
    </lineage>
</organism>
<evidence type="ECO:0000313" key="1">
    <source>
        <dbReference type="EMBL" id="QGQ96501.1"/>
    </source>
</evidence>
<reference evidence="2" key="1">
    <citation type="submission" date="2018-11" db="EMBL/GenBank/DDBJ databases">
        <title>Complete genome sequence of Paenibacillus sp. ML311-T8.</title>
        <authorList>
            <person name="Nam Y.-D."/>
            <person name="Kang J."/>
            <person name="Chung W.-H."/>
            <person name="Park Y.S."/>
        </authorList>
    </citation>
    <scope>NUCLEOTIDE SEQUENCE [LARGE SCALE GENOMIC DNA]</scope>
    <source>
        <strain evidence="2">ML311-T8</strain>
    </source>
</reference>
<evidence type="ECO:0000313" key="2">
    <source>
        <dbReference type="Proteomes" id="UP000426246"/>
    </source>
</evidence>
<name>A0A6B8RJ58_9BACL</name>
<sequence length="112" mass="13105">MSMPTIPEELFRPTIREAVIDLFKSIAMEETAISHLLNAEAEKIQAFVGHQMDFPTNPTNLDILRFNQSVTKLVDIIVMKEWLLFRKLETSLEILAYDNSNENHYEDEYEEE</sequence>
<gene>
    <name evidence="1" type="ORF">EHS13_17220</name>
</gene>
<keyword evidence="2" id="KW-1185">Reference proteome</keyword>
<protein>
    <submittedName>
        <fullName evidence="1">Uncharacterized protein</fullName>
    </submittedName>
</protein>